<evidence type="ECO:0000313" key="2">
    <source>
        <dbReference type="EMBL" id="KNZ51956.1"/>
    </source>
</evidence>
<organism evidence="2 3">
    <name type="scientific">Puccinia sorghi</name>
    <dbReference type="NCBI Taxonomy" id="27349"/>
    <lineage>
        <taxon>Eukaryota</taxon>
        <taxon>Fungi</taxon>
        <taxon>Dikarya</taxon>
        <taxon>Basidiomycota</taxon>
        <taxon>Pucciniomycotina</taxon>
        <taxon>Pucciniomycetes</taxon>
        <taxon>Pucciniales</taxon>
        <taxon>Pucciniaceae</taxon>
        <taxon>Puccinia</taxon>
    </lineage>
</organism>
<sequence length="188" mass="20737">MGAGRSCGKNRESKLEDHQKAEHSQSLSGLQCSKSSNKGVFFIGGLRKILTNLADTQLTTETVFLSTPGQYLLADSGFPTESNLVPAFKEPPHGQIPHLQHCICILEGRFQLLQVLRITQWVGACVILHNYLLHDKTPSNSADEGHSPSIIPDHLPYRGTNSAGNNLRKKVFQEVLSHLGLNEELIFL</sequence>
<evidence type="ECO:0000313" key="3">
    <source>
        <dbReference type="Proteomes" id="UP000037035"/>
    </source>
</evidence>
<dbReference type="VEuPathDB" id="FungiDB:VP01_374g4"/>
<dbReference type="Proteomes" id="UP000037035">
    <property type="component" value="Unassembled WGS sequence"/>
</dbReference>
<evidence type="ECO:0008006" key="4">
    <source>
        <dbReference type="Google" id="ProtNLM"/>
    </source>
</evidence>
<gene>
    <name evidence="2" type="ORF">VP01_374g4</name>
</gene>
<reference evidence="2 3" key="1">
    <citation type="submission" date="2015-08" db="EMBL/GenBank/DDBJ databases">
        <title>Next Generation Sequencing and Analysis of the Genome of Puccinia sorghi L Schw, the Causal Agent of Maize Common Rust.</title>
        <authorList>
            <person name="Rochi L."/>
            <person name="Burguener G."/>
            <person name="Darino M."/>
            <person name="Turjanski A."/>
            <person name="Kreff E."/>
            <person name="Dieguez M.J."/>
            <person name="Sacco F."/>
        </authorList>
    </citation>
    <scope>NUCLEOTIDE SEQUENCE [LARGE SCALE GENOMIC DNA]</scope>
    <source>
        <strain evidence="2 3">RO10H11247</strain>
    </source>
</reference>
<comment type="caution">
    <text evidence="2">The sequence shown here is derived from an EMBL/GenBank/DDBJ whole genome shotgun (WGS) entry which is preliminary data.</text>
</comment>
<dbReference type="OrthoDB" id="2649667at2759"/>
<feature type="region of interest" description="Disordered" evidence="1">
    <location>
        <begin position="1"/>
        <end position="31"/>
    </location>
</feature>
<dbReference type="EMBL" id="LAVV01008779">
    <property type="protein sequence ID" value="KNZ51956.1"/>
    <property type="molecule type" value="Genomic_DNA"/>
</dbReference>
<proteinExistence type="predicted"/>
<feature type="compositionally biased region" description="Basic and acidic residues" evidence="1">
    <location>
        <begin position="9"/>
        <end position="23"/>
    </location>
</feature>
<dbReference type="AlphaFoldDB" id="A0A0L6UTU0"/>
<protein>
    <recommendedName>
        <fullName evidence="4">DDE Tnp4 domain-containing protein</fullName>
    </recommendedName>
</protein>
<name>A0A0L6UTU0_9BASI</name>
<keyword evidence="3" id="KW-1185">Reference proteome</keyword>
<evidence type="ECO:0000256" key="1">
    <source>
        <dbReference type="SAM" id="MobiDB-lite"/>
    </source>
</evidence>
<accession>A0A0L6UTU0</accession>